<dbReference type="Proteomes" id="UP000723714">
    <property type="component" value="Unassembled WGS sequence"/>
</dbReference>
<evidence type="ECO:0000259" key="3">
    <source>
        <dbReference type="Pfam" id="PF09822"/>
    </source>
</evidence>
<gene>
    <name evidence="5" type="ORF">HGO97_000765</name>
</gene>
<proteinExistence type="predicted"/>
<dbReference type="RefSeq" id="WP_216238490.1">
    <property type="nucleotide sequence ID" value="NZ_JABACJ020000001.1"/>
</dbReference>
<feature type="transmembrane region" description="Helical" evidence="2">
    <location>
        <begin position="20"/>
        <end position="40"/>
    </location>
</feature>
<dbReference type="InterPro" id="IPR019196">
    <property type="entry name" value="ABC_transp_unknown"/>
</dbReference>
<accession>A0ABS6CYM4</accession>
<dbReference type="Pfam" id="PF09822">
    <property type="entry name" value="ABC_transp_aux"/>
    <property type="match status" value="1"/>
</dbReference>
<feature type="transmembrane region" description="Helical" evidence="2">
    <location>
        <begin position="474"/>
        <end position="496"/>
    </location>
</feature>
<name>A0ABS6CYM4_9FIRM</name>
<comment type="caution">
    <text evidence="5">The sequence shown here is derived from an EMBL/GenBank/DDBJ whole genome shotgun (WGS) entry which is preliminary data.</text>
</comment>
<keyword evidence="2" id="KW-0812">Transmembrane</keyword>
<dbReference type="InterPro" id="IPR055396">
    <property type="entry name" value="DUF7088"/>
</dbReference>
<feature type="domain" description="ABC-type uncharacterised transport system" evidence="3">
    <location>
        <begin position="181"/>
        <end position="444"/>
    </location>
</feature>
<dbReference type="EMBL" id="JABACJ020000001">
    <property type="protein sequence ID" value="MBU3874351.1"/>
    <property type="molecule type" value="Genomic_DNA"/>
</dbReference>
<evidence type="ECO:0000256" key="1">
    <source>
        <dbReference type="SAM" id="MobiDB-lite"/>
    </source>
</evidence>
<feature type="compositionally biased region" description="Basic and acidic residues" evidence="1">
    <location>
        <begin position="373"/>
        <end position="411"/>
    </location>
</feature>
<evidence type="ECO:0000256" key="2">
    <source>
        <dbReference type="SAM" id="Phobius"/>
    </source>
</evidence>
<evidence type="ECO:0000313" key="5">
    <source>
        <dbReference type="EMBL" id="MBU3874351.1"/>
    </source>
</evidence>
<protein>
    <submittedName>
        <fullName evidence="5">GldG family protein</fullName>
    </submittedName>
</protein>
<organism evidence="5 6">
    <name type="scientific">Faecalicatena faecalis</name>
    <dbReference type="NCBI Taxonomy" id="2726362"/>
    <lineage>
        <taxon>Bacteria</taxon>
        <taxon>Bacillati</taxon>
        <taxon>Bacillota</taxon>
        <taxon>Clostridia</taxon>
        <taxon>Lachnospirales</taxon>
        <taxon>Lachnospiraceae</taxon>
        <taxon>Faecalicatena</taxon>
    </lineage>
</organism>
<feature type="domain" description="DUF7088" evidence="4">
    <location>
        <begin position="52"/>
        <end position="140"/>
    </location>
</feature>
<sequence length="501" mass="54945">MQKIKNVFKTTGTKNGTYSVGVTVLVIAIVVVANLIFGQIPEKYRNIDVSSTKIYEITDTSKELLKGLDHKVTFTVLAVKESTDDRIKTFLSKYASLSKDISVEWIDPVLHPSALNEYDTNENTIVVACADTGKSTTVSFDDIIVMDTSSYYYTGNVSESEFDGEGQLTSAVNYVVSDVNKKIYRTTGHGEATLPGSITDLMDKNNYQVQELNLVMNTAIPDDCDLLLMYAPSNDLTNDEKTVIQEYLSKGGKVMLLLGDTTSSQLPNLASIMKDYGMEEADGYIADTSRCYQGNYYYIFPLLSVSGDMAKRISSQMVLLTNAHGMNLVDPARDTITTTPFMSTSDQAYAVTEKDQKQGTYVLGASAVESVSQEDKSKSSDSKSEDSGDSDSKKSEDQSDSSEKKSADNTKESRFTVISAGSLIDSQITDTFTQLENTTLFMNAVSSNFDGVQNISIEAKSLATEYNTVQHAGLFSLLVIFGIPLAVLISGFVVWFRRRKA</sequence>
<reference evidence="5 6" key="1">
    <citation type="submission" date="2021-06" db="EMBL/GenBank/DDBJ databases">
        <title>Faecalicatena sp. nov. isolated from porcine feces.</title>
        <authorList>
            <person name="Oh B.S."/>
            <person name="Lee J.H."/>
        </authorList>
    </citation>
    <scope>NUCLEOTIDE SEQUENCE [LARGE SCALE GENOMIC DNA]</scope>
    <source>
        <strain evidence="5 6">AGMB00832</strain>
    </source>
</reference>
<keyword evidence="2" id="KW-1133">Transmembrane helix</keyword>
<evidence type="ECO:0000259" key="4">
    <source>
        <dbReference type="Pfam" id="PF23357"/>
    </source>
</evidence>
<feature type="region of interest" description="Disordered" evidence="1">
    <location>
        <begin position="372"/>
        <end position="411"/>
    </location>
</feature>
<keyword evidence="2" id="KW-0472">Membrane</keyword>
<evidence type="ECO:0000313" key="6">
    <source>
        <dbReference type="Proteomes" id="UP000723714"/>
    </source>
</evidence>
<keyword evidence="6" id="KW-1185">Reference proteome</keyword>
<dbReference type="Pfam" id="PF23357">
    <property type="entry name" value="DUF7088"/>
    <property type="match status" value="1"/>
</dbReference>